<keyword evidence="1" id="KW-0812">Transmembrane</keyword>
<feature type="transmembrane region" description="Helical" evidence="1">
    <location>
        <begin position="12"/>
        <end position="31"/>
    </location>
</feature>
<keyword evidence="1" id="KW-1133">Transmembrane helix</keyword>
<dbReference type="RefSeq" id="WP_152430652.1">
    <property type="nucleotide sequence ID" value="NZ_CBCSDK010000004.1"/>
</dbReference>
<feature type="domain" description="Double Cache" evidence="2">
    <location>
        <begin position="48"/>
        <end position="203"/>
    </location>
</feature>
<dbReference type="Pfam" id="PF14827">
    <property type="entry name" value="dCache_3"/>
    <property type="match status" value="1"/>
</dbReference>
<accession>A0A5P9CKI1</accession>
<evidence type="ECO:0000256" key="1">
    <source>
        <dbReference type="SAM" id="Phobius"/>
    </source>
</evidence>
<proteinExistence type="predicted"/>
<sequence length="275" mass="30561">MNQFKSIQTQILLSFLTVLVAVQCVLFYSLLQSNTKEKDERAQIHLTTARAVFENQFSQRTQNLTAFAQTVAKDFGLKQALKEDTRSFLIALNNHRQRLTADLAIAIDSNGEFIGKLIYDKRSNQTSADTDPSSLSLKTDVLPDENRPILYEYKGVVYQLALVPVQSGAQTVAWIGFGFAVDTDLAERLSILAGMSVDIGYQKGGQWLLLASSVEDRTNGQELEIKPRSSDSHFIATSVTVGFNDGKELVVSLYLCIFPEKICSLGCRIVGYKLF</sequence>
<keyword evidence="4" id="KW-1185">Reference proteome</keyword>
<evidence type="ECO:0000313" key="4">
    <source>
        <dbReference type="Proteomes" id="UP000326936"/>
    </source>
</evidence>
<dbReference type="KEGG" id="vaq:FIV01_08775"/>
<name>A0A5P9CKI1_9VIBR</name>
<protein>
    <recommendedName>
        <fullName evidence="2">Double Cache domain-containing protein</fullName>
    </recommendedName>
</protein>
<organism evidence="3 4">
    <name type="scientific">Vibrio aquimaris</name>
    <dbReference type="NCBI Taxonomy" id="2587862"/>
    <lineage>
        <taxon>Bacteria</taxon>
        <taxon>Pseudomonadati</taxon>
        <taxon>Pseudomonadota</taxon>
        <taxon>Gammaproteobacteria</taxon>
        <taxon>Vibrionales</taxon>
        <taxon>Vibrionaceae</taxon>
        <taxon>Vibrio</taxon>
    </lineage>
</organism>
<dbReference type="Proteomes" id="UP000326936">
    <property type="component" value="Chromosome"/>
</dbReference>
<dbReference type="InterPro" id="IPR029150">
    <property type="entry name" value="dCache_3"/>
</dbReference>
<dbReference type="EMBL" id="CP045350">
    <property type="protein sequence ID" value="QFT26521.1"/>
    <property type="molecule type" value="Genomic_DNA"/>
</dbReference>
<evidence type="ECO:0000259" key="2">
    <source>
        <dbReference type="Pfam" id="PF14827"/>
    </source>
</evidence>
<reference evidence="3 4" key="1">
    <citation type="submission" date="2019-10" db="EMBL/GenBank/DDBJ databases">
        <title>Complete genome sequence of Vibrio sp. strain THAF100, isolated from non-filtered water from the water column of tank 6 of a marine aquarium containing stony-coral fragments. Water maintained at 26 degree C.</title>
        <authorList>
            <person name="Ruckert C."/>
            <person name="Franco A."/>
            <person name="Kalinowski J."/>
            <person name="Glaeser S."/>
        </authorList>
    </citation>
    <scope>NUCLEOTIDE SEQUENCE [LARGE SCALE GENOMIC DNA]</scope>
    <source>
        <strain evidence="3 4">THAF100</strain>
    </source>
</reference>
<evidence type="ECO:0000313" key="3">
    <source>
        <dbReference type="EMBL" id="QFT26521.1"/>
    </source>
</evidence>
<dbReference type="OrthoDB" id="9806704at2"/>
<gene>
    <name evidence="3" type="ORF">FIV01_08775</name>
</gene>
<dbReference type="AlphaFoldDB" id="A0A5P9CKI1"/>
<keyword evidence="1" id="KW-0472">Membrane</keyword>